<dbReference type="CDD" id="cd18787">
    <property type="entry name" value="SF2_C_DEAD"/>
    <property type="match status" value="1"/>
</dbReference>
<dbReference type="InterPro" id="IPR027417">
    <property type="entry name" value="P-loop_NTPase"/>
</dbReference>
<evidence type="ECO:0000256" key="4">
    <source>
        <dbReference type="ARBA" id="ARBA00022806"/>
    </source>
</evidence>
<feature type="compositionally biased region" description="Acidic residues" evidence="7">
    <location>
        <begin position="99"/>
        <end position="109"/>
    </location>
</feature>
<feature type="domain" description="DEAD-box RNA helicase Q" evidence="10">
    <location>
        <begin position="248"/>
        <end position="276"/>
    </location>
</feature>
<evidence type="ECO:0000256" key="2">
    <source>
        <dbReference type="ARBA" id="ARBA00022741"/>
    </source>
</evidence>
<dbReference type="VEuPathDB" id="VectorBase:SCAU000116"/>
<name>A0A1I8NLR2_STOCA</name>
<dbReference type="Gene3D" id="3.40.50.300">
    <property type="entry name" value="P-loop containing nucleotide triphosphate hydrolases"/>
    <property type="match status" value="2"/>
</dbReference>
<dbReference type="GO" id="GO:0005524">
    <property type="term" value="F:ATP binding"/>
    <property type="evidence" value="ECO:0007669"/>
    <property type="project" value="UniProtKB-KW"/>
</dbReference>
<dbReference type="InterPro" id="IPR050079">
    <property type="entry name" value="DEAD_box_RNA_helicase"/>
</dbReference>
<gene>
    <name evidence="11" type="primary">106096372</name>
</gene>
<sequence>MVQNKQKGGPKAKLPSLKTKSRTPNTTESKWEKVKLKGNVITEDGVGLEGLIGLEVLEAYDPSLVEMSKPKSTRKQKRMERKKKTKKSNSKTKKPSEDNGSDDDAEEKEDASSGSESEDSESESNPMKKSKKQSFKDRVAMKLERRRQKREQRKLERKLSKKKGNDPNVKNKESKKAKDKNKKGADTVDSGSEESVPEDRFKFLRPPPPVDEEDIEMEKNIAEAEENTDDDQAPELVNSKAISIDDLEGWNGLCVPQCILKALAENGFKSPTEIQTRTLPAAIMGKKDILGAAETGSGKTLAFGIPLLAGIMELKRKNVKTGIRKPLAKAKGQPKESEEIFEHEEMPMDMDSEVSETEEDKAEHSPLYALVLTPTRELAVQVKDHLVAAAKYTGIKIAAIFGGLSVAKQERMLSKQPEIVVATPGRFWELYQQDNKHLRNLEDISFLVIDETDRMVEKGHFEELRSLLKLLNDNEQKKQSRQNFVFSATLTLVHDLPEHLQKKNLGKKPRYVKQTSEVKIQSLIDELGISQPKIVDITRSQQTAQNLTECRLICPLEQKDYYLYYFVQKHPGRTIVFCNSIDCVKRLANLFGLLQCEPLPLHANMIQKQRLKNLERFRDNPCGFLIATDVAARGLDIPNVEHVIHYQVPRTSENYVHRSGRTARANKDGITVMFMEPGEVKSYVKLYKTLERTEDLPLFPVSDRYLAAVRERVDLAREVDVQELKLKRVQSEIGWMKKTAEEMDMVIDGYNDESGGSDQDEDAFIIEKRRNRIHLANVRHQLKSLLAKPIFPRGFSFKYPTASGGLQMPEISSGPKVAANAEKPNSAVKAMQEAIEDMKKAKKMRNKKKKT</sequence>
<keyword evidence="3" id="KW-0378">Hydrolase</keyword>
<keyword evidence="2" id="KW-0547">Nucleotide-binding</keyword>
<evidence type="ECO:0000259" key="8">
    <source>
        <dbReference type="PROSITE" id="PS51192"/>
    </source>
</evidence>
<dbReference type="STRING" id="35570.A0A1I8NLR2"/>
<evidence type="ECO:0000256" key="5">
    <source>
        <dbReference type="ARBA" id="ARBA00022840"/>
    </source>
</evidence>
<accession>A0A1I8NLR2</accession>
<evidence type="ECO:0000259" key="10">
    <source>
        <dbReference type="PROSITE" id="PS51195"/>
    </source>
</evidence>
<dbReference type="PROSITE" id="PS51195">
    <property type="entry name" value="Q_MOTIF"/>
    <property type="match status" value="1"/>
</dbReference>
<dbReference type="SMART" id="SM00490">
    <property type="entry name" value="HELICc"/>
    <property type="match status" value="1"/>
</dbReference>
<keyword evidence="4" id="KW-0347">Helicase</keyword>
<dbReference type="PANTHER" id="PTHR47959">
    <property type="entry name" value="ATP-DEPENDENT RNA HELICASE RHLE-RELATED"/>
    <property type="match status" value="1"/>
</dbReference>
<dbReference type="InterPro" id="IPR001650">
    <property type="entry name" value="Helicase_C-like"/>
</dbReference>
<dbReference type="GO" id="GO:0005829">
    <property type="term" value="C:cytosol"/>
    <property type="evidence" value="ECO:0007669"/>
    <property type="project" value="TreeGrafter"/>
</dbReference>
<dbReference type="PROSITE" id="PS51194">
    <property type="entry name" value="HELICASE_CTER"/>
    <property type="match status" value="1"/>
</dbReference>
<dbReference type="InterPro" id="IPR011545">
    <property type="entry name" value="DEAD/DEAH_box_helicase_dom"/>
</dbReference>
<feature type="domain" description="Helicase C-terminal" evidence="9">
    <location>
        <begin position="559"/>
        <end position="707"/>
    </location>
</feature>
<dbReference type="GO" id="GO:0003676">
    <property type="term" value="F:nucleic acid binding"/>
    <property type="evidence" value="ECO:0007669"/>
    <property type="project" value="InterPro"/>
</dbReference>
<dbReference type="Proteomes" id="UP000095300">
    <property type="component" value="Unassembled WGS sequence"/>
</dbReference>
<evidence type="ECO:0000256" key="1">
    <source>
        <dbReference type="ARBA" id="ARBA00012552"/>
    </source>
</evidence>
<dbReference type="SUPFAM" id="SSF52540">
    <property type="entry name" value="P-loop containing nucleoside triphosphate hydrolases"/>
    <property type="match status" value="1"/>
</dbReference>
<dbReference type="OrthoDB" id="4310724at2759"/>
<dbReference type="PROSITE" id="PS51192">
    <property type="entry name" value="HELICASE_ATP_BIND_1"/>
    <property type="match status" value="1"/>
</dbReference>
<evidence type="ECO:0000256" key="3">
    <source>
        <dbReference type="ARBA" id="ARBA00022801"/>
    </source>
</evidence>
<dbReference type="Pfam" id="PF00270">
    <property type="entry name" value="DEAD"/>
    <property type="match status" value="1"/>
</dbReference>
<dbReference type="Pfam" id="PF00271">
    <property type="entry name" value="Helicase_C"/>
    <property type="match status" value="1"/>
</dbReference>
<keyword evidence="12" id="KW-1185">Reference proteome</keyword>
<feature type="compositionally biased region" description="Basic residues" evidence="7">
    <location>
        <begin position="71"/>
        <end position="93"/>
    </location>
</feature>
<reference evidence="11" key="1">
    <citation type="submission" date="2020-05" db="UniProtKB">
        <authorList>
            <consortium name="EnsemblMetazoa"/>
        </authorList>
    </citation>
    <scope>IDENTIFICATION</scope>
    <source>
        <strain evidence="11">USDA</strain>
    </source>
</reference>
<feature type="region of interest" description="Disordered" evidence="7">
    <location>
        <begin position="1"/>
        <end position="30"/>
    </location>
</feature>
<dbReference type="EC" id="3.6.4.13" evidence="1"/>
<evidence type="ECO:0000313" key="11">
    <source>
        <dbReference type="EnsemblMetazoa" id="SCAU000116-PA"/>
    </source>
</evidence>
<keyword evidence="5" id="KW-0067">ATP-binding</keyword>
<dbReference type="AlphaFoldDB" id="A0A1I8NLR2"/>
<dbReference type="EnsemblMetazoa" id="SCAU000116-RA">
    <property type="protein sequence ID" value="SCAU000116-PA"/>
    <property type="gene ID" value="SCAU000116"/>
</dbReference>
<feature type="short sequence motif" description="Q motif" evidence="6">
    <location>
        <begin position="248"/>
        <end position="276"/>
    </location>
</feature>
<dbReference type="SMART" id="SM00487">
    <property type="entry name" value="DEXDc"/>
    <property type="match status" value="1"/>
</dbReference>
<dbReference type="InterPro" id="IPR014014">
    <property type="entry name" value="RNA_helicase_DEAD_Q_motif"/>
</dbReference>
<evidence type="ECO:0000259" key="9">
    <source>
        <dbReference type="PROSITE" id="PS51194"/>
    </source>
</evidence>
<protein>
    <recommendedName>
        <fullName evidence="1">RNA helicase</fullName>
        <ecNumber evidence="1">3.6.4.13</ecNumber>
    </recommendedName>
</protein>
<evidence type="ECO:0000256" key="6">
    <source>
        <dbReference type="PROSITE-ProRule" id="PRU00552"/>
    </source>
</evidence>
<dbReference type="CDD" id="cd17946">
    <property type="entry name" value="DEADc_DDX24"/>
    <property type="match status" value="1"/>
</dbReference>
<evidence type="ECO:0000313" key="12">
    <source>
        <dbReference type="Proteomes" id="UP000095300"/>
    </source>
</evidence>
<feature type="domain" description="Helicase ATP-binding" evidence="8">
    <location>
        <begin position="280"/>
        <end position="508"/>
    </location>
</feature>
<dbReference type="GO" id="GO:0016787">
    <property type="term" value="F:hydrolase activity"/>
    <property type="evidence" value="ECO:0007669"/>
    <property type="project" value="UniProtKB-KW"/>
</dbReference>
<proteinExistence type="predicted"/>
<dbReference type="PANTHER" id="PTHR47959:SF1">
    <property type="entry name" value="ATP-DEPENDENT RNA HELICASE DBPA"/>
    <property type="match status" value="1"/>
</dbReference>
<feature type="compositionally biased region" description="Basic and acidic residues" evidence="7">
    <location>
        <begin position="153"/>
        <end position="186"/>
    </location>
</feature>
<dbReference type="GO" id="GO:0003724">
    <property type="term" value="F:RNA helicase activity"/>
    <property type="evidence" value="ECO:0007669"/>
    <property type="project" value="UniProtKB-EC"/>
</dbReference>
<evidence type="ECO:0000256" key="7">
    <source>
        <dbReference type="SAM" id="MobiDB-lite"/>
    </source>
</evidence>
<feature type="region of interest" description="Disordered" evidence="7">
    <location>
        <begin position="59"/>
        <end position="213"/>
    </location>
</feature>
<dbReference type="KEGG" id="scac:106096372"/>
<organism evidence="11 12">
    <name type="scientific">Stomoxys calcitrans</name>
    <name type="common">Stable fly</name>
    <name type="synonym">Conops calcitrans</name>
    <dbReference type="NCBI Taxonomy" id="35570"/>
    <lineage>
        <taxon>Eukaryota</taxon>
        <taxon>Metazoa</taxon>
        <taxon>Ecdysozoa</taxon>
        <taxon>Arthropoda</taxon>
        <taxon>Hexapoda</taxon>
        <taxon>Insecta</taxon>
        <taxon>Pterygota</taxon>
        <taxon>Neoptera</taxon>
        <taxon>Endopterygota</taxon>
        <taxon>Diptera</taxon>
        <taxon>Brachycera</taxon>
        <taxon>Muscomorpha</taxon>
        <taxon>Muscoidea</taxon>
        <taxon>Muscidae</taxon>
        <taxon>Stomoxys</taxon>
    </lineage>
</organism>
<feature type="compositionally biased region" description="Basic and acidic residues" evidence="7">
    <location>
        <begin position="134"/>
        <end position="143"/>
    </location>
</feature>
<dbReference type="InterPro" id="IPR014001">
    <property type="entry name" value="Helicase_ATP-bd"/>
</dbReference>